<dbReference type="SUPFAM" id="SSF55347">
    <property type="entry name" value="Glyceraldehyde-3-phosphate dehydrogenase-like, C-terminal domain"/>
    <property type="match status" value="1"/>
</dbReference>
<dbReference type="AlphaFoldDB" id="A0A1I4SS89"/>
<dbReference type="Pfam" id="PF02774">
    <property type="entry name" value="Semialdhyde_dhC"/>
    <property type="match status" value="1"/>
</dbReference>
<reference evidence="4" key="1">
    <citation type="submission" date="2016-10" db="EMBL/GenBank/DDBJ databases">
        <authorList>
            <person name="Varghese N."/>
            <person name="Submissions S."/>
        </authorList>
    </citation>
    <scope>NUCLEOTIDE SEQUENCE [LARGE SCALE GENOMIC DNA]</scope>
    <source>
        <strain evidence="4">DSM 24213</strain>
    </source>
</reference>
<dbReference type="EMBL" id="FOUI01000011">
    <property type="protein sequence ID" value="SFM67265.1"/>
    <property type="molecule type" value="Genomic_DNA"/>
</dbReference>
<dbReference type="InterPro" id="IPR036291">
    <property type="entry name" value="NAD(P)-bd_dom_sf"/>
</dbReference>
<evidence type="ECO:0000313" key="3">
    <source>
        <dbReference type="EMBL" id="SFM67265.1"/>
    </source>
</evidence>
<evidence type="ECO:0000313" key="4">
    <source>
        <dbReference type="Proteomes" id="UP000243629"/>
    </source>
</evidence>
<dbReference type="OrthoDB" id="9805684at2"/>
<organism evidence="3 4">
    <name type="scientific">Halopseudomonas yangmingensis</name>
    <dbReference type="NCBI Taxonomy" id="1720063"/>
    <lineage>
        <taxon>Bacteria</taxon>
        <taxon>Pseudomonadati</taxon>
        <taxon>Pseudomonadota</taxon>
        <taxon>Gammaproteobacteria</taxon>
        <taxon>Pseudomonadales</taxon>
        <taxon>Pseudomonadaceae</taxon>
        <taxon>Halopseudomonas</taxon>
    </lineage>
</organism>
<dbReference type="GO" id="GO:0016620">
    <property type="term" value="F:oxidoreductase activity, acting on the aldehyde or oxo group of donors, NAD or NADP as acceptor"/>
    <property type="evidence" value="ECO:0007669"/>
    <property type="project" value="InterPro"/>
</dbReference>
<name>A0A1I4SS89_9GAMM</name>
<evidence type="ECO:0000259" key="2">
    <source>
        <dbReference type="SMART" id="SM00859"/>
    </source>
</evidence>
<gene>
    <name evidence="3" type="ORF">SAMN05216217_11144</name>
</gene>
<dbReference type="STRING" id="1720063.SAMN05216217_11144"/>
<dbReference type="Gene3D" id="3.40.50.720">
    <property type="entry name" value="NAD(P)-binding Rossmann-like Domain"/>
    <property type="match status" value="1"/>
</dbReference>
<dbReference type="Proteomes" id="UP000243629">
    <property type="component" value="Unassembled WGS sequence"/>
</dbReference>
<dbReference type="GO" id="GO:0051287">
    <property type="term" value="F:NAD binding"/>
    <property type="evidence" value="ECO:0007669"/>
    <property type="project" value="InterPro"/>
</dbReference>
<dbReference type="Pfam" id="PF01118">
    <property type="entry name" value="Semialdhyde_dh"/>
    <property type="match status" value="1"/>
</dbReference>
<dbReference type="Gene3D" id="3.30.360.10">
    <property type="entry name" value="Dihydrodipicolinate Reductase, domain 2"/>
    <property type="match status" value="1"/>
</dbReference>
<keyword evidence="4" id="KW-1185">Reference proteome</keyword>
<dbReference type="PIRSF" id="PIRSF000148">
    <property type="entry name" value="ASA_dh"/>
    <property type="match status" value="1"/>
</dbReference>
<dbReference type="GO" id="GO:0046983">
    <property type="term" value="F:protein dimerization activity"/>
    <property type="evidence" value="ECO:0007669"/>
    <property type="project" value="InterPro"/>
</dbReference>
<dbReference type="CDD" id="cd17894">
    <property type="entry name" value="ASADH_USG1_N"/>
    <property type="match status" value="1"/>
</dbReference>
<proteinExistence type="inferred from homology"/>
<comment type="similarity">
    <text evidence="1">Belongs to the aspartate-semialdehyde dehydrogenase family.</text>
</comment>
<dbReference type="SUPFAM" id="SSF51735">
    <property type="entry name" value="NAD(P)-binding Rossmann-fold domains"/>
    <property type="match status" value="1"/>
</dbReference>
<dbReference type="InterPro" id="IPR000534">
    <property type="entry name" value="Semialdehyde_DH_NAD-bd"/>
</dbReference>
<dbReference type="PANTHER" id="PTHR46278">
    <property type="entry name" value="DEHYDROGENASE, PUTATIVE-RELATED"/>
    <property type="match status" value="1"/>
</dbReference>
<protein>
    <submittedName>
        <fullName evidence="3">Aspartate-semialdehyde dehydrogenase</fullName>
    </submittedName>
</protein>
<evidence type="ECO:0000256" key="1">
    <source>
        <dbReference type="ARBA" id="ARBA00010584"/>
    </source>
</evidence>
<dbReference type="SMART" id="SM00859">
    <property type="entry name" value="Semialdhyde_dh"/>
    <property type="match status" value="1"/>
</dbReference>
<dbReference type="GO" id="GO:0008652">
    <property type="term" value="P:amino acid biosynthetic process"/>
    <property type="evidence" value="ECO:0007669"/>
    <property type="project" value="InterPro"/>
</dbReference>
<dbReference type="PANTHER" id="PTHR46278:SF2">
    <property type="entry name" value="ASPARTATE-SEMIALDEHYDE DEHYDROGENASE"/>
    <property type="match status" value="1"/>
</dbReference>
<dbReference type="RefSeq" id="WP_093476675.1">
    <property type="nucleotide sequence ID" value="NZ_FOUI01000011.1"/>
</dbReference>
<feature type="domain" description="Semialdehyde dehydrogenase NAD-binding" evidence="2">
    <location>
        <begin position="6"/>
        <end position="121"/>
    </location>
</feature>
<accession>A0A1I4SS89</accession>
<dbReference type="InterPro" id="IPR012280">
    <property type="entry name" value="Semialdhyde_DH_dimer_dom"/>
</dbReference>
<dbReference type="NCBIfam" id="NF011456">
    <property type="entry name" value="PRK14874.1"/>
    <property type="match status" value="1"/>
</dbReference>
<sequence length="340" mass="36377">MSAQKAIAIVGANSLQGEALLAVLEDQDFGFAGVHLLDVAEEAGGRLMLHGQSLRVEPLESFDFSSVAVALMALEPEQVIACMPRIREAGCIAVDASGALRSVTRVPLVVAAINPQALASAVEAGAVNCPDAQTLLTAQVVHPLLAEAGVQMLSVATYQSASTLGQSGLEALALQTGKLLNGQPADAGLTGRQMAFNLIPRLGLLDESGNTQDELRMVNDLCVLFDLPELPVQVTQVLVPVFYGSAQVIQVQNQEALEVARIPVLLRRNRNLKLLDKPADNGFPTPIEQASGSDRLWVGRIRQNPQDPRLLQLWAVADNFRACLAMNQLQVTQLLIKDFL</sequence>